<dbReference type="AlphaFoldDB" id="A0A928GGD2"/>
<dbReference type="NCBIfam" id="NF041635">
    <property type="entry name" value="STM3941_fam"/>
    <property type="match status" value="1"/>
</dbReference>
<name>A0A928GGD2_XYLRU</name>
<sequence>MTEIYMSRLYAFIQTVFLPVIALGYWFCCYLVIPINTPGISVVFSYFIDAVMLFGAAILAYVIYNTFSQLGLFIRRTPVVIITNDQLHVYDLNLKRYRIFDWKDVVKIEDFNFRGSLSFDLYVREDERYQLLETSPWTRFKLKLAAISQRGAAVRIPASTLEVTPRTLYNMLQSHISK</sequence>
<keyword evidence="1" id="KW-1133">Transmembrane helix</keyword>
<dbReference type="InterPro" id="IPR048136">
    <property type="entry name" value="STM3941-like"/>
</dbReference>
<reference evidence="2" key="1">
    <citation type="submission" date="2019-04" db="EMBL/GenBank/DDBJ databases">
        <title>Evolution of Biomass-Degrading Anaerobic Consortia Revealed by Metagenomics.</title>
        <authorList>
            <person name="Peng X."/>
        </authorList>
    </citation>
    <scope>NUCLEOTIDE SEQUENCE</scope>
    <source>
        <strain evidence="2">SIG141</strain>
    </source>
</reference>
<feature type="transmembrane region" description="Helical" evidence="1">
    <location>
        <begin position="12"/>
        <end position="33"/>
    </location>
</feature>
<keyword evidence="1" id="KW-0472">Membrane</keyword>
<evidence type="ECO:0000313" key="2">
    <source>
        <dbReference type="EMBL" id="MBE6264951.1"/>
    </source>
</evidence>
<proteinExistence type="predicted"/>
<protein>
    <submittedName>
        <fullName evidence="2">Uncharacterized protein</fullName>
    </submittedName>
</protein>
<dbReference type="EMBL" id="SUYD01000001">
    <property type="protein sequence ID" value="MBE6264951.1"/>
    <property type="molecule type" value="Genomic_DNA"/>
</dbReference>
<feature type="transmembrane region" description="Helical" evidence="1">
    <location>
        <begin position="39"/>
        <end position="64"/>
    </location>
</feature>
<evidence type="ECO:0000313" key="3">
    <source>
        <dbReference type="Proteomes" id="UP000763088"/>
    </source>
</evidence>
<evidence type="ECO:0000256" key="1">
    <source>
        <dbReference type="SAM" id="Phobius"/>
    </source>
</evidence>
<accession>A0A928GGD2</accession>
<gene>
    <name evidence="2" type="ORF">E7102_00555</name>
</gene>
<organism evidence="2 3">
    <name type="scientific">Xylanibacter ruminicola</name>
    <name type="common">Prevotella ruminicola</name>
    <dbReference type="NCBI Taxonomy" id="839"/>
    <lineage>
        <taxon>Bacteria</taxon>
        <taxon>Pseudomonadati</taxon>
        <taxon>Bacteroidota</taxon>
        <taxon>Bacteroidia</taxon>
        <taxon>Bacteroidales</taxon>
        <taxon>Prevotellaceae</taxon>
        <taxon>Xylanibacter</taxon>
    </lineage>
</organism>
<dbReference type="Proteomes" id="UP000763088">
    <property type="component" value="Unassembled WGS sequence"/>
</dbReference>
<comment type="caution">
    <text evidence="2">The sequence shown here is derived from an EMBL/GenBank/DDBJ whole genome shotgun (WGS) entry which is preliminary data.</text>
</comment>
<keyword evidence="1" id="KW-0812">Transmembrane</keyword>